<accession>A0ABD5VQ24</accession>
<dbReference type="GO" id="GO:0016829">
    <property type="term" value="F:lyase activity"/>
    <property type="evidence" value="ECO:0007669"/>
    <property type="project" value="UniProtKB-UniRule"/>
</dbReference>
<dbReference type="GO" id="GO:0016151">
    <property type="term" value="F:nickel cation binding"/>
    <property type="evidence" value="ECO:0007669"/>
    <property type="project" value="UniProtKB-UniRule"/>
</dbReference>
<proteinExistence type="inferred from homology"/>
<evidence type="ECO:0000313" key="5">
    <source>
        <dbReference type="Proteomes" id="UP001596395"/>
    </source>
</evidence>
<dbReference type="Gene3D" id="3.10.20.300">
    <property type="entry name" value="mk0293 like domain"/>
    <property type="match status" value="1"/>
</dbReference>
<feature type="region of interest" description="Disordered" evidence="3">
    <location>
        <begin position="58"/>
        <end position="128"/>
    </location>
</feature>
<protein>
    <recommendedName>
        <fullName evidence="2">Putative nickel insertion protein</fullName>
    </recommendedName>
</protein>
<gene>
    <name evidence="4" type="primary">larC</name>
    <name evidence="4" type="ORF">ACFQGB_20795</name>
</gene>
<dbReference type="InterPro" id="IPR002822">
    <property type="entry name" value="Ni_insertion"/>
</dbReference>
<evidence type="ECO:0000313" key="4">
    <source>
        <dbReference type="EMBL" id="MFC6955307.1"/>
    </source>
</evidence>
<dbReference type="Pfam" id="PF01969">
    <property type="entry name" value="Ni_insertion"/>
    <property type="match status" value="1"/>
</dbReference>
<evidence type="ECO:0000256" key="2">
    <source>
        <dbReference type="HAMAP-Rule" id="MF_01074"/>
    </source>
</evidence>
<dbReference type="HAMAP" id="MF_01074">
    <property type="entry name" value="LarC"/>
    <property type="match status" value="1"/>
</dbReference>
<name>A0ABD5VQ24_9EURY</name>
<sequence length="455" mass="47960">MRTLAFDGRTGASGDMLMGALVAAGADPGVLDDLAAQLPVTYEVHDVDRNGITATKVDVVHDDATGENDSDEEDDGDGHSHDHEHGHDDHDHEHSHDDHDHEHSHDDHDHEHGHDHVHGDSSEGHGASRSYAAVVEFVEGLDLPAGVREDALGAFELLGKAEASVHGVELVETHFHEVGTDDAIADVVGACALVHDLDVERVVTTPVAVGGGSVEMAHGTYPVPAPAVMELAERADWQVRGGPIDVELLTPTGAALLAYYADGVDSLPSMTVDASGYGAGSKSFDAHPNVLRASVGDATGGLRREDVAVLETNLDDATPEVLGGLQDALADAGAYDTTVLPTTMKKSRPGHLVKVVCAPADADAVARRLAEETGTLGVRAASTSHRWVADRAFETVTVDVDGESHEVTVKVASDEAGERYDASAEYDDAARVARETGLPIREVVRRAESTYYEGV</sequence>
<keyword evidence="2 4" id="KW-0456">Lyase</keyword>
<dbReference type="EMBL" id="JBHSXN010000005">
    <property type="protein sequence ID" value="MFC6955307.1"/>
    <property type="molecule type" value="Genomic_DNA"/>
</dbReference>
<keyword evidence="5" id="KW-1185">Reference proteome</keyword>
<evidence type="ECO:0000256" key="3">
    <source>
        <dbReference type="SAM" id="MobiDB-lite"/>
    </source>
</evidence>
<dbReference type="AlphaFoldDB" id="A0ABD5VQ24"/>
<dbReference type="Proteomes" id="UP001596395">
    <property type="component" value="Unassembled WGS sequence"/>
</dbReference>
<dbReference type="RefSeq" id="WP_336352234.1">
    <property type="nucleotide sequence ID" value="NZ_JAZAQL010000005.1"/>
</dbReference>
<feature type="compositionally biased region" description="Basic and acidic residues" evidence="3">
    <location>
        <begin position="77"/>
        <end position="123"/>
    </location>
</feature>
<comment type="caution">
    <text evidence="4">The sequence shown here is derived from an EMBL/GenBank/DDBJ whole genome shotgun (WGS) entry which is preliminary data.</text>
</comment>
<dbReference type="NCBIfam" id="TIGR00299">
    <property type="entry name" value="nickel pincer cofactor biosynthesis protein LarC"/>
    <property type="match status" value="1"/>
</dbReference>
<feature type="compositionally biased region" description="Acidic residues" evidence="3">
    <location>
        <begin position="65"/>
        <end position="76"/>
    </location>
</feature>
<comment type="similarity">
    <text evidence="2">Belongs to the LarC family.</text>
</comment>
<evidence type="ECO:0000256" key="1">
    <source>
        <dbReference type="ARBA" id="ARBA00022596"/>
    </source>
</evidence>
<dbReference type="PANTHER" id="PTHR36566:SF1">
    <property type="entry name" value="PYRIDINIUM-3,5-BISTHIOCARBOXYLIC ACID MONONUCLEOTIDE NICKEL INSERTION PROTEIN"/>
    <property type="match status" value="1"/>
</dbReference>
<dbReference type="Gene3D" id="3.30.70.1380">
    <property type="entry name" value="Transcriptional regulatory protein pf0864 domain like"/>
    <property type="match status" value="1"/>
</dbReference>
<dbReference type="PANTHER" id="PTHR36566">
    <property type="entry name" value="NICKEL INSERTION PROTEIN-RELATED"/>
    <property type="match status" value="1"/>
</dbReference>
<organism evidence="4 5">
    <name type="scientific">Halorubellus litoreus</name>
    <dbReference type="NCBI Taxonomy" id="755308"/>
    <lineage>
        <taxon>Archaea</taxon>
        <taxon>Methanobacteriati</taxon>
        <taxon>Methanobacteriota</taxon>
        <taxon>Stenosarchaea group</taxon>
        <taxon>Halobacteria</taxon>
        <taxon>Halobacteriales</taxon>
        <taxon>Halorubellaceae</taxon>
        <taxon>Halorubellus</taxon>
    </lineage>
</organism>
<keyword evidence="1 2" id="KW-0533">Nickel</keyword>
<reference evidence="4 5" key="1">
    <citation type="journal article" date="2019" name="Int. J. Syst. Evol. Microbiol.">
        <title>The Global Catalogue of Microorganisms (GCM) 10K type strain sequencing project: providing services to taxonomists for standard genome sequencing and annotation.</title>
        <authorList>
            <consortium name="The Broad Institute Genomics Platform"/>
            <consortium name="The Broad Institute Genome Sequencing Center for Infectious Disease"/>
            <person name="Wu L."/>
            <person name="Ma J."/>
        </authorList>
    </citation>
    <scope>NUCLEOTIDE SEQUENCE [LARGE SCALE GENOMIC DNA]</scope>
    <source>
        <strain evidence="4 5">GX26</strain>
    </source>
</reference>